<dbReference type="AlphaFoldDB" id="E6QCH3"/>
<protein>
    <submittedName>
        <fullName evidence="6">Uncharacterized protein</fullName>
    </submittedName>
</protein>
<comment type="caution">
    <text evidence="6">The sequence shown here is derived from an EMBL/GenBank/DDBJ whole genome shotgun (WGS) entry which is preliminary data.</text>
</comment>
<dbReference type="Pfam" id="PF10070">
    <property type="entry name" value="DabA"/>
    <property type="match status" value="1"/>
</dbReference>
<keyword evidence="3" id="KW-0479">Metal-binding</keyword>
<reference evidence="6" key="1">
    <citation type="submission" date="2009-10" db="EMBL/GenBank/DDBJ databases">
        <title>Diversity of trophic interactions inside an arsenic-rich microbial ecosystem.</title>
        <authorList>
            <person name="Bertin P.N."/>
            <person name="Heinrich-Salmeron A."/>
            <person name="Pelletier E."/>
            <person name="Goulhen-Chollet F."/>
            <person name="Arsene-Ploetze F."/>
            <person name="Gallien S."/>
            <person name="Calteau A."/>
            <person name="Vallenet D."/>
            <person name="Casiot C."/>
            <person name="Chane-Woon-Ming B."/>
            <person name="Giloteaux L."/>
            <person name="Barakat M."/>
            <person name="Bonnefoy V."/>
            <person name="Bruneel O."/>
            <person name="Chandler M."/>
            <person name="Cleiss J."/>
            <person name="Duran R."/>
            <person name="Elbaz-Poulichet F."/>
            <person name="Fonknechten N."/>
            <person name="Lauga B."/>
            <person name="Mornico D."/>
            <person name="Ortet P."/>
            <person name="Schaeffer C."/>
            <person name="Siguier P."/>
            <person name="Alexander Thil Smith A."/>
            <person name="Van Dorsselaer A."/>
            <person name="Weissenbach J."/>
            <person name="Medigue C."/>
            <person name="Le Paslier D."/>
        </authorList>
    </citation>
    <scope>NUCLEOTIDE SEQUENCE</scope>
</reference>
<dbReference type="HAMAP" id="MF_01871">
    <property type="entry name" value="DabA"/>
    <property type="match status" value="1"/>
</dbReference>
<dbReference type="PANTHER" id="PTHR38344:SF1">
    <property type="entry name" value="INORGANIC CARBON TRANSPORTER SUBUNIT DABA-RELATED"/>
    <property type="match status" value="1"/>
</dbReference>
<organism evidence="6">
    <name type="scientific">mine drainage metagenome</name>
    <dbReference type="NCBI Taxonomy" id="410659"/>
    <lineage>
        <taxon>unclassified sequences</taxon>
        <taxon>metagenomes</taxon>
        <taxon>ecological metagenomes</taxon>
    </lineage>
</organism>
<dbReference type="PANTHER" id="PTHR38344">
    <property type="entry name" value="UPF0753 PROTEIN AQ_863"/>
    <property type="match status" value="1"/>
</dbReference>
<proteinExistence type="inferred from homology"/>
<dbReference type="GO" id="GO:0046872">
    <property type="term" value="F:metal ion binding"/>
    <property type="evidence" value="ECO:0007669"/>
    <property type="project" value="UniProtKB-KW"/>
</dbReference>
<sequence>MKAAATSNPYQDIKANIEGACQRIAPLWPLKHFVAVNPYFGLRDQPFWQADQTLRKITGEGLTMPRPYYEEQIASGRITQEDLDEALKEMHSIWGVTQLKQAMKQRSASRNVPFPVFADAMFADDRRDWPGFVVERISQYCAAYFDEGQAAWSMPWRDGPMYQGWLKFMHFDKSPRMIGLRGIGEAAAALPAAAETAIAWALKELSVPFDLTDDYLFAALLSIGGWAGWARYLRWQAELKGETNQSLRDLLAIRVCWDAILHTSCVDTAVRKQWRLMLRSQQNRAIEQPSEHVDAILQTALEIGYQRSLIKSLNASKSSNAVTERPVAQAAFCIDVRSEIIRRALETVAPGIQTLGFAGFFGVLMEYVPFGANTPKGHLPVIFNPPYRVCEDLSHASADETQRQVAKRQLRLRVATAWKSFKTSAVSTFTFVEATGLIYAPKLFGDSMGWTRTVPHPDERGLNSATKQRLRPRLIASGNGKSSAKSSGIPETERAGVGEFILKNMGLTQTFARLILLAGHGSTTVNNPQGTGLDCGACAGQTGEASARIAVSLLNDPATRRGLEEKGLKIPEDTYFIAGLHDTTTDEVMLFDTEDLPATHAKDLAQLRQWLADAGELTRMERATLLGTASQASEVVTRDMRRRTRDWAEVRPEWALAGNAAFIAAPRQRTRGVDLEGRAFLHDYDWQKDTGFSTLELIMSAPMVVANWINMQYYGSMVDTLRFGSGNKVLHNVVGGSIGVLEGNGGDLRVGFALQSLHDGNRWIHEPVRLNVLIEAPQAEMESVISRHALVRELVDNGWLYLFQIDDDGRVYRRVSDKQWREIIPAALRT</sequence>
<dbReference type="EMBL" id="CABP01000088">
    <property type="protein sequence ID" value="CBI04899.1"/>
    <property type="molecule type" value="Genomic_DNA"/>
</dbReference>
<dbReference type="InterPro" id="IPR018752">
    <property type="entry name" value="DabA"/>
</dbReference>
<keyword evidence="2" id="KW-1003">Cell membrane</keyword>
<evidence type="ECO:0000256" key="1">
    <source>
        <dbReference type="ARBA" id="ARBA00022448"/>
    </source>
</evidence>
<evidence type="ECO:0000256" key="3">
    <source>
        <dbReference type="ARBA" id="ARBA00022723"/>
    </source>
</evidence>
<evidence type="ECO:0000256" key="5">
    <source>
        <dbReference type="ARBA" id="ARBA00023136"/>
    </source>
</evidence>
<evidence type="ECO:0000256" key="4">
    <source>
        <dbReference type="ARBA" id="ARBA00022833"/>
    </source>
</evidence>
<evidence type="ECO:0000256" key="2">
    <source>
        <dbReference type="ARBA" id="ARBA00022475"/>
    </source>
</evidence>
<evidence type="ECO:0000313" key="6">
    <source>
        <dbReference type="EMBL" id="CBI04899.1"/>
    </source>
</evidence>
<keyword evidence="4" id="KW-0862">Zinc</keyword>
<name>E6QCH3_9ZZZZ</name>
<accession>E6QCH3</accession>
<keyword evidence="5" id="KW-0472">Membrane</keyword>
<gene>
    <name evidence="6" type="ORF">CARN5_1637</name>
</gene>
<keyword evidence="1" id="KW-0813">Transport</keyword>